<feature type="transmembrane region" description="Helical" evidence="11">
    <location>
        <begin position="283"/>
        <end position="306"/>
    </location>
</feature>
<dbReference type="Pfam" id="PF00015">
    <property type="entry name" value="MCPsignal"/>
    <property type="match status" value="1"/>
</dbReference>
<evidence type="ECO:0000256" key="9">
    <source>
        <dbReference type="ARBA" id="ARBA00029447"/>
    </source>
</evidence>
<dbReference type="Gene3D" id="3.30.450.20">
    <property type="entry name" value="PAS domain"/>
    <property type="match status" value="1"/>
</dbReference>
<dbReference type="InterPro" id="IPR033479">
    <property type="entry name" value="dCache_1"/>
</dbReference>
<dbReference type="InterPro" id="IPR029151">
    <property type="entry name" value="Sensor-like_sf"/>
</dbReference>
<dbReference type="PANTHER" id="PTHR32089">
    <property type="entry name" value="METHYL-ACCEPTING CHEMOTAXIS PROTEIN MCPB"/>
    <property type="match status" value="1"/>
</dbReference>
<dbReference type="SMART" id="SM00283">
    <property type="entry name" value="MA"/>
    <property type="match status" value="1"/>
</dbReference>
<comment type="similarity">
    <text evidence="9">Belongs to the methyl-accepting chemotaxis (MCP) protein family.</text>
</comment>
<keyword evidence="8 10" id="KW-0807">Transducer</keyword>
<accession>A0ABN0Y180</accession>
<evidence type="ECO:0000256" key="5">
    <source>
        <dbReference type="ARBA" id="ARBA00022692"/>
    </source>
</evidence>
<evidence type="ECO:0000256" key="2">
    <source>
        <dbReference type="ARBA" id="ARBA00022475"/>
    </source>
</evidence>
<comment type="subcellular location">
    <subcellularLocation>
        <location evidence="1">Cell membrane</location>
        <topology evidence="1">Multi-pass membrane protein</topology>
    </subcellularLocation>
</comment>
<organism evidence="14 15">
    <name type="scientific">Paenibacillus motobuensis</name>
    <dbReference type="NCBI Taxonomy" id="295324"/>
    <lineage>
        <taxon>Bacteria</taxon>
        <taxon>Bacillati</taxon>
        <taxon>Bacillota</taxon>
        <taxon>Bacilli</taxon>
        <taxon>Bacillales</taxon>
        <taxon>Paenibacillaceae</taxon>
        <taxon>Paenibacillus</taxon>
    </lineage>
</organism>
<evidence type="ECO:0000256" key="4">
    <source>
        <dbReference type="ARBA" id="ARBA00022500"/>
    </source>
</evidence>
<evidence type="ECO:0000256" key="3">
    <source>
        <dbReference type="ARBA" id="ARBA00022481"/>
    </source>
</evidence>
<dbReference type="PROSITE" id="PS50885">
    <property type="entry name" value="HAMP"/>
    <property type="match status" value="1"/>
</dbReference>
<keyword evidence="7 11" id="KW-0472">Membrane</keyword>
<dbReference type="RefSeq" id="WP_343857476.1">
    <property type="nucleotide sequence ID" value="NZ_BAAACX010000005.1"/>
</dbReference>
<evidence type="ECO:0000256" key="7">
    <source>
        <dbReference type="ARBA" id="ARBA00023136"/>
    </source>
</evidence>
<evidence type="ECO:0000256" key="10">
    <source>
        <dbReference type="PROSITE-ProRule" id="PRU00284"/>
    </source>
</evidence>
<evidence type="ECO:0000313" key="14">
    <source>
        <dbReference type="EMBL" id="GAA0378143.1"/>
    </source>
</evidence>
<dbReference type="Pfam" id="PF02743">
    <property type="entry name" value="dCache_1"/>
    <property type="match status" value="1"/>
</dbReference>
<proteinExistence type="inferred from homology"/>
<keyword evidence="4" id="KW-0145">Chemotaxis</keyword>
<dbReference type="SMART" id="SM00304">
    <property type="entry name" value="HAMP"/>
    <property type="match status" value="1"/>
</dbReference>
<dbReference type="Proteomes" id="UP001500340">
    <property type="component" value="Unassembled WGS sequence"/>
</dbReference>
<protein>
    <submittedName>
        <fullName evidence="14">Methyl-accepting chemotaxis protein</fullName>
    </submittedName>
</protein>
<evidence type="ECO:0000256" key="6">
    <source>
        <dbReference type="ARBA" id="ARBA00022989"/>
    </source>
</evidence>
<dbReference type="CDD" id="cd06225">
    <property type="entry name" value="HAMP"/>
    <property type="match status" value="1"/>
</dbReference>
<feature type="transmembrane region" description="Helical" evidence="11">
    <location>
        <begin position="21"/>
        <end position="41"/>
    </location>
</feature>
<sequence length="668" mass="73235">MKGIIKRLYSLVEIRTLRNRLFLLFAVMFIIPNVLIAYSSFESAKRQLQVETDKNMKISATQFSDTIDRVIEAQVYNLEQLVMEIDSKQIDNRSPELRRLLELFIDKHPDLENIVVGNNNGAWMKAPDPGKQDYDPRERDWYKATMENPGQTVIIDPFRSATTGHYNLYISHSLANGQGALTVSLDLAKINEMVGKVELGKDGFLYIIDRTNRIVASPTIEIGEEVEGDYVNEIQAAGSGMLDYTSPVSGRPQRAYFLTNSWTGFKIVGVMEEDEIKKAAMPIFWNSLIVSGLSLVIGLGLLYFVVRAVTRPIERLNLSSKRVSNGYLNEEVAVSSKDEVGQLSANYNNMVGTIREIIGSVADFSSQLAASSEELTASTEHNSKAVEHVVDLVQEASVGAEAQAVSSAEGARAMEEMSQGIYRIAEASNQIASSSSQTEQDIQSGSEKVSIVAAQMNEIHRSTAESAELIRKMTEISSQVTDMSAAVSDIAVKTNLLALNASIEAARAGEEGRGFAVVAGEVRKLAEQSKVTVEKIRNSLTMMTELTDQAYTKMSQDVVTNVELGMTVTDDAQIAFRQIEHSTKLIIEQIQDVSAITEQMSASADQVTASVARIADTSAKSQDAFQSVTAATEQQLASMQEIASAAEGLAKIATVMNSKVEYFKFDKE</sequence>
<dbReference type="CDD" id="cd18773">
    <property type="entry name" value="PDC1_HK_sensor"/>
    <property type="match status" value="1"/>
</dbReference>
<dbReference type="PROSITE" id="PS50111">
    <property type="entry name" value="CHEMOTAXIS_TRANSDUC_2"/>
    <property type="match status" value="1"/>
</dbReference>
<feature type="domain" description="HAMP" evidence="13">
    <location>
        <begin position="307"/>
        <end position="359"/>
    </location>
</feature>
<keyword evidence="6 11" id="KW-1133">Transmembrane helix</keyword>
<dbReference type="InterPro" id="IPR003660">
    <property type="entry name" value="HAMP_dom"/>
</dbReference>
<evidence type="ECO:0000313" key="15">
    <source>
        <dbReference type="Proteomes" id="UP001500340"/>
    </source>
</evidence>
<dbReference type="Pfam" id="PF00672">
    <property type="entry name" value="HAMP"/>
    <property type="match status" value="1"/>
</dbReference>
<evidence type="ECO:0000259" key="13">
    <source>
        <dbReference type="PROSITE" id="PS50885"/>
    </source>
</evidence>
<keyword evidence="3" id="KW-0488">Methylation</keyword>
<dbReference type="EMBL" id="BAAACX010000005">
    <property type="protein sequence ID" value="GAA0378143.1"/>
    <property type="molecule type" value="Genomic_DNA"/>
</dbReference>
<dbReference type="SUPFAM" id="SSF103190">
    <property type="entry name" value="Sensory domain-like"/>
    <property type="match status" value="1"/>
</dbReference>
<reference evidence="14 15" key="1">
    <citation type="journal article" date="2019" name="Int. J. Syst. Evol. Microbiol.">
        <title>The Global Catalogue of Microorganisms (GCM) 10K type strain sequencing project: providing services to taxonomists for standard genome sequencing and annotation.</title>
        <authorList>
            <consortium name="The Broad Institute Genomics Platform"/>
            <consortium name="The Broad Institute Genome Sequencing Center for Infectious Disease"/>
            <person name="Wu L."/>
            <person name="Ma J."/>
        </authorList>
    </citation>
    <scope>NUCLEOTIDE SEQUENCE [LARGE SCALE GENOMIC DNA]</scope>
    <source>
        <strain evidence="14 15">JCM 12774</strain>
    </source>
</reference>
<dbReference type="Gene3D" id="1.10.287.950">
    <property type="entry name" value="Methyl-accepting chemotaxis protein"/>
    <property type="match status" value="1"/>
</dbReference>
<keyword evidence="2" id="KW-1003">Cell membrane</keyword>
<dbReference type="InterPro" id="IPR004089">
    <property type="entry name" value="MCPsignal_dom"/>
</dbReference>
<feature type="domain" description="Methyl-accepting transducer" evidence="12">
    <location>
        <begin position="378"/>
        <end position="615"/>
    </location>
</feature>
<evidence type="ECO:0000256" key="11">
    <source>
        <dbReference type="SAM" id="Phobius"/>
    </source>
</evidence>
<dbReference type="Gene3D" id="6.10.340.10">
    <property type="match status" value="1"/>
</dbReference>
<dbReference type="CDD" id="cd12912">
    <property type="entry name" value="PDC2_MCP_like"/>
    <property type="match status" value="1"/>
</dbReference>
<dbReference type="SUPFAM" id="SSF58104">
    <property type="entry name" value="Methyl-accepting chemotaxis protein (MCP) signaling domain"/>
    <property type="match status" value="1"/>
</dbReference>
<evidence type="ECO:0000256" key="1">
    <source>
        <dbReference type="ARBA" id="ARBA00004651"/>
    </source>
</evidence>
<gene>
    <name evidence="14" type="primary">mcpA</name>
    <name evidence="14" type="ORF">GCM10008933_06740</name>
</gene>
<name>A0ABN0Y180_9BACL</name>
<comment type="caution">
    <text evidence="14">The sequence shown here is derived from an EMBL/GenBank/DDBJ whole genome shotgun (WGS) entry which is preliminary data.</text>
</comment>
<dbReference type="PANTHER" id="PTHR32089:SF114">
    <property type="entry name" value="METHYL-ACCEPTING CHEMOTAXIS PROTEIN MCPB"/>
    <property type="match status" value="1"/>
</dbReference>
<evidence type="ECO:0000259" key="12">
    <source>
        <dbReference type="PROSITE" id="PS50111"/>
    </source>
</evidence>
<keyword evidence="15" id="KW-1185">Reference proteome</keyword>
<evidence type="ECO:0000256" key="8">
    <source>
        <dbReference type="ARBA" id="ARBA00023224"/>
    </source>
</evidence>
<keyword evidence="5 11" id="KW-0812">Transmembrane</keyword>